<dbReference type="InterPro" id="IPR043129">
    <property type="entry name" value="ATPase_NBD"/>
</dbReference>
<dbReference type="Proteomes" id="UP001234916">
    <property type="component" value="Chromosome"/>
</dbReference>
<proteinExistence type="predicted"/>
<dbReference type="Gene3D" id="3.30.420.380">
    <property type="match status" value="1"/>
</dbReference>
<reference evidence="1" key="1">
    <citation type="journal article" date="2023" name="Nat. Microbiol.">
        <title>Enrichment and characterization of a nitric oxide-reducing microbial community in a continuous bioreactor.</title>
        <authorList>
            <person name="Garrido-Amador P."/>
            <person name="Stortenbeker N."/>
            <person name="Wessels H.J.C.T."/>
            <person name="Speth D.R."/>
            <person name="Garcia-Heredia I."/>
            <person name="Kartal B."/>
        </authorList>
    </citation>
    <scope>NUCLEOTIDE SEQUENCE</scope>
    <source>
        <strain evidence="1">MAG1</strain>
    </source>
</reference>
<dbReference type="EMBL" id="CP107246">
    <property type="protein sequence ID" value="WIM05208.1"/>
    <property type="molecule type" value="Genomic_DNA"/>
</dbReference>
<evidence type="ECO:0000313" key="1">
    <source>
        <dbReference type="EMBL" id="WIM05208.1"/>
    </source>
</evidence>
<dbReference type="KEGG" id="npv:OHM77_10955"/>
<accession>A0AA49FKA2</accession>
<dbReference type="AlphaFoldDB" id="A0AA49FKA2"/>
<gene>
    <name evidence="1" type="ORF">OHM77_10955</name>
</gene>
<dbReference type="SUPFAM" id="SSF53067">
    <property type="entry name" value="Actin-like ATPase domain"/>
    <property type="match status" value="1"/>
</dbReference>
<name>A0AA49FKA2_9PROT</name>
<protein>
    <submittedName>
        <fullName evidence="1">Agglutinin biogenesis protein MshI</fullName>
    </submittedName>
</protein>
<organism evidence="1">
    <name type="scientific">Candidatus Nitricoxidivorans perseverans</name>
    <dbReference type="NCBI Taxonomy" id="2975601"/>
    <lineage>
        <taxon>Bacteria</taxon>
        <taxon>Pseudomonadati</taxon>
        <taxon>Pseudomonadota</taxon>
        <taxon>Betaproteobacteria</taxon>
        <taxon>Nitrosomonadales</taxon>
        <taxon>Sterolibacteriaceae</taxon>
        <taxon>Candidatus Nitricoxidivorans</taxon>
    </lineage>
</organism>
<sequence length="309" mass="34242">MFARLRQQNPAHDWTAVVFSGSRLDIARIHQSAEGRPEVLSVNSFERGTDDLAALRALRRSQGLAGARCATLLRHGEYQVVQTDAPHVPPEERREALRWQIKDMLEFPVETATLDALEIPQAAAGKSPQCWVVAASNAVLQPKVHLFQDAKVPLAAIDIPEFCQRNIAALFEERNRALAVLAFADDGGLLSFTYHGELYVSRHIDITLSQLESAPEERREALFERIALDVQRSLDNFDRTYSAISLTKLLVAPVPGAAGLVDYLRANVAAPVAQLDLSEVMDLRKTPELAEPERQTRVLRALGAALREN</sequence>